<feature type="region of interest" description="Disordered" evidence="1">
    <location>
        <begin position="1"/>
        <end position="27"/>
    </location>
</feature>
<dbReference type="Pfam" id="PF07022">
    <property type="entry name" value="Phage_CI_repr"/>
    <property type="match status" value="1"/>
</dbReference>
<organism evidence="3 4">
    <name type="scientific">Roseomonas alba</name>
    <dbReference type="NCBI Taxonomy" id="2846776"/>
    <lineage>
        <taxon>Bacteria</taxon>
        <taxon>Pseudomonadati</taxon>
        <taxon>Pseudomonadota</taxon>
        <taxon>Alphaproteobacteria</taxon>
        <taxon>Acetobacterales</taxon>
        <taxon>Roseomonadaceae</taxon>
        <taxon>Roseomonas</taxon>
    </lineage>
</organism>
<dbReference type="SUPFAM" id="SSF47413">
    <property type="entry name" value="lambda repressor-like DNA-binding domains"/>
    <property type="match status" value="1"/>
</dbReference>
<feature type="domain" description="HTH cro/C1-type" evidence="2">
    <location>
        <begin position="40"/>
        <end position="81"/>
    </location>
</feature>
<name>A0ABS7ACD0_9PROT</name>
<sequence>MEEDAEDGSGVPSLKPKGGRRDRARGARVKMAVARVGGAEDLAKLANVPYGTITNYTGGGEMKLSNAVAIADATGVRLEWLATGEGAMLRAAPDAPQSEAQPVSGKRARLQASARARKGVAEPSPAREDATSLGLTWSVNLDRLARAYEMALQGIVVLPGRAPDPKRLLQVMLLIYDEMADAEAASESAPTPD</sequence>
<comment type="caution">
    <text evidence="3">The sequence shown here is derived from an EMBL/GenBank/DDBJ whole genome shotgun (WGS) entry which is preliminary data.</text>
</comment>
<evidence type="ECO:0000313" key="4">
    <source>
        <dbReference type="Proteomes" id="UP001196565"/>
    </source>
</evidence>
<evidence type="ECO:0000256" key="1">
    <source>
        <dbReference type="SAM" id="MobiDB-lite"/>
    </source>
</evidence>
<dbReference type="CDD" id="cd00093">
    <property type="entry name" value="HTH_XRE"/>
    <property type="match status" value="1"/>
</dbReference>
<dbReference type="RefSeq" id="WP_219764540.1">
    <property type="nucleotide sequence ID" value="NZ_JAHYBZ010000006.1"/>
</dbReference>
<dbReference type="InterPro" id="IPR010982">
    <property type="entry name" value="Lambda_DNA-bd_dom_sf"/>
</dbReference>
<gene>
    <name evidence="3" type="ORF">KPL78_18995</name>
</gene>
<reference evidence="3 4" key="1">
    <citation type="submission" date="2021-07" db="EMBL/GenBank/DDBJ databases">
        <authorList>
            <person name="So Y."/>
        </authorList>
    </citation>
    <scope>NUCLEOTIDE SEQUENCE [LARGE SCALE GENOMIC DNA]</scope>
    <source>
        <strain evidence="3 4">HJA6</strain>
    </source>
</reference>
<dbReference type="InterPro" id="IPR010744">
    <property type="entry name" value="Phage_CI_N"/>
</dbReference>
<accession>A0ABS7ACD0</accession>
<evidence type="ECO:0000313" key="3">
    <source>
        <dbReference type="EMBL" id="MBW6399955.1"/>
    </source>
</evidence>
<dbReference type="EMBL" id="JAHYBZ010000006">
    <property type="protein sequence ID" value="MBW6399955.1"/>
    <property type="molecule type" value="Genomic_DNA"/>
</dbReference>
<protein>
    <submittedName>
        <fullName evidence="3">Helix-turn-helix domain containing protein</fullName>
    </submittedName>
</protein>
<keyword evidence="4" id="KW-1185">Reference proteome</keyword>
<dbReference type="InterPro" id="IPR001387">
    <property type="entry name" value="Cro/C1-type_HTH"/>
</dbReference>
<evidence type="ECO:0000259" key="2">
    <source>
        <dbReference type="PROSITE" id="PS50943"/>
    </source>
</evidence>
<feature type="region of interest" description="Disordered" evidence="1">
    <location>
        <begin position="93"/>
        <end position="129"/>
    </location>
</feature>
<dbReference type="Proteomes" id="UP001196565">
    <property type="component" value="Unassembled WGS sequence"/>
</dbReference>
<proteinExistence type="predicted"/>
<dbReference type="Gene3D" id="1.10.260.40">
    <property type="entry name" value="lambda repressor-like DNA-binding domains"/>
    <property type="match status" value="1"/>
</dbReference>
<dbReference type="PROSITE" id="PS50943">
    <property type="entry name" value="HTH_CROC1"/>
    <property type="match status" value="1"/>
</dbReference>